<comment type="caution">
    <text evidence="1">The sequence shown here is derived from an EMBL/GenBank/DDBJ whole genome shotgun (WGS) entry which is preliminary data.</text>
</comment>
<accession>A0A0V1DCR9</accession>
<dbReference type="EMBL" id="JYDI01000014">
    <property type="protein sequence ID" value="KRY59233.1"/>
    <property type="molecule type" value="Genomic_DNA"/>
</dbReference>
<dbReference type="AlphaFoldDB" id="A0A0V1DCR9"/>
<evidence type="ECO:0000313" key="2">
    <source>
        <dbReference type="Proteomes" id="UP000054653"/>
    </source>
</evidence>
<protein>
    <submittedName>
        <fullName evidence="1">Uncharacterized protein</fullName>
    </submittedName>
</protein>
<organism evidence="1 2">
    <name type="scientific">Trichinella britovi</name>
    <name type="common">Parasitic roundworm</name>
    <dbReference type="NCBI Taxonomy" id="45882"/>
    <lineage>
        <taxon>Eukaryota</taxon>
        <taxon>Metazoa</taxon>
        <taxon>Ecdysozoa</taxon>
        <taxon>Nematoda</taxon>
        <taxon>Enoplea</taxon>
        <taxon>Dorylaimia</taxon>
        <taxon>Trichinellida</taxon>
        <taxon>Trichinellidae</taxon>
        <taxon>Trichinella</taxon>
    </lineage>
</organism>
<keyword evidence="2" id="KW-1185">Reference proteome</keyword>
<reference evidence="1 2" key="1">
    <citation type="submission" date="2015-01" db="EMBL/GenBank/DDBJ databases">
        <title>Evolution of Trichinella species and genotypes.</title>
        <authorList>
            <person name="Korhonen P.K."/>
            <person name="Edoardo P."/>
            <person name="Giuseppe L.R."/>
            <person name="Gasser R.B."/>
        </authorList>
    </citation>
    <scope>NUCLEOTIDE SEQUENCE [LARGE SCALE GENOMIC DNA]</scope>
    <source>
        <strain evidence="1">ISS120</strain>
    </source>
</reference>
<name>A0A0V1DCR9_TRIBR</name>
<evidence type="ECO:0000313" key="1">
    <source>
        <dbReference type="EMBL" id="KRY59233.1"/>
    </source>
</evidence>
<sequence length="291" mass="32966">MVQRVDERVRVDQMVDIRAGRTAAPELGRNQPTGGQHFTVQASVTHHFRRRHRLVALGRLGPTVRVVAEFVIGAHRLTLDRIQRVQRFGELFQKLTLVASFDRLDQLFLKVGSQLVEQTDQFALVPAHVGQTERPDEAPGFELVQREVVDEREHTLLVVAQQHLRVFGPERVAVHTTPAPATTGPVGAGPLVVGRHEPHRERILVEMNPRTGRYGKCRTWTFHFAELDQHQAVVFYCRQRVPRIHSNRLTDKQTVQIGHHGNLPGAFTRRTVACTAVLDNTSFDHCCLLKN</sequence>
<gene>
    <name evidence="1" type="ORF">T03_9943</name>
</gene>
<proteinExistence type="predicted"/>
<dbReference type="Proteomes" id="UP000054653">
    <property type="component" value="Unassembled WGS sequence"/>
</dbReference>